<sequence length="400" mass="46651">MDSVIQLDSLENILSPITIDDFLKNVKNSAFHHFKRNKSSVNPKFGIEEYENLLWNNERILSSHLRVYNTCNQRVSPPRRRENKDLFRWAIDQYIAGNNLQIHKINKVFPVLSKLEAISTQSLFSNITIDAFLLPHVIEITTFSLLSNENKIVIQTKGSTRWKIYHQQVSDLNSNDIKHNTDYSEVILSEGEVLFIKQNHKYNVVTQDSYSIYLVINFTPYINLDYLTCLVDIIAENDITFRRSINEHNYESLHVNFNDLLIKFIEKSRSKQIQLQTINRLWVNLMTKLKPLPGYHLNNVNKINSLSVNSLISKAADIIRYQYEAGNEIHLFVPGLALVDDRDWEPGRLVFPIESFHLLKSIFSMQKKFTINDLPIIYSEESRYEVVKKLVLEGVLTLIH</sequence>
<evidence type="ECO:0000313" key="2">
    <source>
        <dbReference type="Proteomes" id="UP000592180"/>
    </source>
</evidence>
<organism evidence="1 2">
    <name type="scientific">Chryseobacterium defluvii</name>
    <dbReference type="NCBI Taxonomy" id="160396"/>
    <lineage>
        <taxon>Bacteria</taxon>
        <taxon>Pseudomonadati</taxon>
        <taxon>Bacteroidota</taxon>
        <taxon>Flavobacteriia</taxon>
        <taxon>Flavobacteriales</taxon>
        <taxon>Weeksellaceae</taxon>
        <taxon>Chryseobacterium group</taxon>
        <taxon>Chryseobacterium</taxon>
    </lineage>
</organism>
<comment type="caution">
    <text evidence="1">The sequence shown here is derived from an EMBL/GenBank/DDBJ whole genome shotgun (WGS) entry which is preliminary data.</text>
</comment>
<dbReference type="SUPFAM" id="SSF51197">
    <property type="entry name" value="Clavaminate synthase-like"/>
    <property type="match status" value="1"/>
</dbReference>
<evidence type="ECO:0008006" key="3">
    <source>
        <dbReference type="Google" id="ProtNLM"/>
    </source>
</evidence>
<gene>
    <name evidence="1" type="ORF">HNP38_002311</name>
</gene>
<name>A0A840KEL1_9FLAO</name>
<reference evidence="1 2" key="1">
    <citation type="submission" date="2020-08" db="EMBL/GenBank/DDBJ databases">
        <title>Functional genomics of gut bacteria from endangered species of beetles.</title>
        <authorList>
            <person name="Carlos-Shanley C."/>
        </authorList>
    </citation>
    <scope>NUCLEOTIDE SEQUENCE [LARGE SCALE GENOMIC DNA]</scope>
    <source>
        <strain evidence="1 2">S00151</strain>
    </source>
</reference>
<dbReference type="AlphaFoldDB" id="A0A840KEL1"/>
<dbReference type="Gene3D" id="2.60.120.650">
    <property type="entry name" value="Cupin"/>
    <property type="match status" value="1"/>
</dbReference>
<dbReference type="EMBL" id="JACHLE010000002">
    <property type="protein sequence ID" value="MBB4807015.1"/>
    <property type="molecule type" value="Genomic_DNA"/>
</dbReference>
<accession>A0A840KEL1</accession>
<keyword evidence="2" id="KW-1185">Reference proteome</keyword>
<dbReference type="RefSeq" id="WP_184189510.1">
    <property type="nucleotide sequence ID" value="NZ_JACHLE010000002.1"/>
</dbReference>
<dbReference type="Proteomes" id="UP000592180">
    <property type="component" value="Unassembled WGS sequence"/>
</dbReference>
<protein>
    <recommendedName>
        <fullName evidence="3">JmjC domain-containing protein</fullName>
    </recommendedName>
</protein>
<evidence type="ECO:0000313" key="1">
    <source>
        <dbReference type="EMBL" id="MBB4807015.1"/>
    </source>
</evidence>
<proteinExistence type="predicted"/>